<keyword evidence="2" id="KW-0808">Transferase</keyword>
<evidence type="ECO:0000313" key="2">
    <source>
        <dbReference type="EMBL" id="KXB57155.1"/>
    </source>
</evidence>
<dbReference type="GO" id="GO:0016301">
    <property type="term" value="F:kinase activity"/>
    <property type="evidence" value="ECO:0007669"/>
    <property type="project" value="UniProtKB-KW"/>
</dbReference>
<comment type="caution">
    <text evidence="2">The sequence shown here is derived from an EMBL/GenBank/DDBJ whole genome shotgun (WGS) entry which is preliminary data.</text>
</comment>
<dbReference type="PANTHER" id="PTHR18964">
    <property type="entry name" value="ROK (REPRESSOR, ORF, KINASE) FAMILY"/>
    <property type="match status" value="1"/>
</dbReference>
<dbReference type="Gene3D" id="3.30.420.40">
    <property type="match status" value="2"/>
</dbReference>
<protein>
    <submittedName>
        <fullName evidence="2">Putative glucokinase</fullName>
    </submittedName>
</protein>
<dbReference type="Proteomes" id="UP000070394">
    <property type="component" value="Unassembled WGS sequence"/>
</dbReference>
<dbReference type="InterPro" id="IPR000600">
    <property type="entry name" value="ROK"/>
</dbReference>
<dbReference type="STRING" id="467210.HMPREF1866_01550"/>
<name>A0A133ZNY9_9FIRM</name>
<dbReference type="AlphaFoldDB" id="A0A133ZNY9"/>
<dbReference type="PATRIC" id="fig|467210.3.peg.1535"/>
<proteinExistence type="inferred from homology"/>
<evidence type="ECO:0000256" key="1">
    <source>
        <dbReference type="ARBA" id="ARBA00006479"/>
    </source>
</evidence>
<dbReference type="PROSITE" id="PS01125">
    <property type="entry name" value="ROK"/>
    <property type="match status" value="1"/>
</dbReference>
<dbReference type="EMBL" id="LSDA01000095">
    <property type="protein sequence ID" value="KXB57155.1"/>
    <property type="molecule type" value="Genomic_DNA"/>
</dbReference>
<accession>A0A133ZNY9</accession>
<dbReference type="InterPro" id="IPR043129">
    <property type="entry name" value="ATPase_NBD"/>
</dbReference>
<gene>
    <name evidence="2" type="ORF">HMPREF1866_01550</name>
</gene>
<evidence type="ECO:0000313" key="3">
    <source>
        <dbReference type="Proteomes" id="UP000070394"/>
    </source>
</evidence>
<keyword evidence="3" id="KW-1185">Reference proteome</keyword>
<dbReference type="SUPFAM" id="SSF53067">
    <property type="entry name" value="Actin-like ATPase domain"/>
    <property type="match status" value="1"/>
</dbReference>
<dbReference type="OrthoDB" id="9795247at2"/>
<organism evidence="2 3">
    <name type="scientific">Lachnoanaerobaculum saburreum</name>
    <dbReference type="NCBI Taxonomy" id="467210"/>
    <lineage>
        <taxon>Bacteria</taxon>
        <taxon>Bacillati</taxon>
        <taxon>Bacillota</taxon>
        <taxon>Clostridia</taxon>
        <taxon>Lachnospirales</taxon>
        <taxon>Lachnospiraceae</taxon>
        <taxon>Lachnoanaerobaculum</taxon>
    </lineage>
</organism>
<keyword evidence="2" id="KW-0418">Kinase</keyword>
<sequence length="319" mass="34231">MINKVYLGIDIGGTAAKFGLVDENGNILHKDEFSVSFDGYETPILKTVLEKTEYFVASSGLDFREISGIGVSATGQIDSEKGEVIGSAGHIKNWVGSKIKESFEKKYSVKTIVINDANSAALGEKWIGAGIGHKNIVAITIGTGVGGGIIVDDKILLGKRGLAGEIGHIVIHGDGESCSCGNVGCLERYASTTALVRSVSKLQKENPTAFPKDFEENINGRKIFDALNENSLLKQAVDKWVDDISLGIISLVHIFNPEQVIIGGGVSTRKEFIEALSKKVHEKVMPRFAEGLEIVPAKLGNDAGLIGAIYYLKENKKNI</sequence>
<comment type="similarity">
    <text evidence="1">Belongs to the ROK (NagC/XylR) family.</text>
</comment>
<dbReference type="CDD" id="cd24068">
    <property type="entry name" value="ASKHA_NBD_ROK_FnNanK-like"/>
    <property type="match status" value="1"/>
</dbReference>
<dbReference type="Pfam" id="PF00480">
    <property type="entry name" value="ROK"/>
    <property type="match status" value="1"/>
</dbReference>
<dbReference type="RefSeq" id="WP_060931282.1">
    <property type="nucleotide sequence ID" value="NZ_KQ959831.1"/>
</dbReference>
<dbReference type="InterPro" id="IPR049874">
    <property type="entry name" value="ROK_cs"/>
</dbReference>
<dbReference type="PANTHER" id="PTHR18964:SF165">
    <property type="entry name" value="BETA-GLUCOSIDE KINASE"/>
    <property type="match status" value="1"/>
</dbReference>
<reference evidence="3" key="1">
    <citation type="submission" date="2016-01" db="EMBL/GenBank/DDBJ databases">
        <authorList>
            <person name="Mitreva M."/>
            <person name="Pepin K.H."/>
            <person name="Mihindukulasuriya K.A."/>
            <person name="Fulton R."/>
            <person name="Fronick C."/>
            <person name="O'Laughlin M."/>
            <person name="Miner T."/>
            <person name="Herter B."/>
            <person name="Rosa B.A."/>
            <person name="Cordes M."/>
            <person name="Tomlinson C."/>
            <person name="Wollam A."/>
            <person name="Palsikar V.B."/>
            <person name="Mardis E.R."/>
            <person name="Wilson R.K."/>
        </authorList>
    </citation>
    <scope>NUCLEOTIDE SEQUENCE [LARGE SCALE GENOMIC DNA]</scope>
    <source>
        <strain evidence="3">DNF00896</strain>
    </source>
</reference>